<dbReference type="Gene3D" id="3.40.50.720">
    <property type="entry name" value="NAD(P)-binding Rossmann-like Domain"/>
    <property type="match status" value="1"/>
</dbReference>
<dbReference type="EMBL" id="CAJNIZ010001378">
    <property type="protein sequence ID" value="CAE7189717.1"/>
    <property type="molecule type" value="Genomic_DNA"/>
</dbReference>
<reference evidence="2" key="1">
    <citation type="submission" date="2021-02" db="EMBL/GenBank/DDBJ databases">
        <authorList>
            <person name="Dougan E. K."/>
            <person name="Rhodes N."/>
            <person name="Thang M."/>
            <person name="Chan C."/>
        </authorList>
    </citation>
    <scope>NUCLEOTIDE SEQUENCE</scope>
</reference>
<name>A0A812IYC9_SYMPI</name>
<dbReference type="OrthoDB" id="1274115at2759"/>
<dbReference type="CDD" id="cd05327">
    <property type="entry name" value="retinol-DH_like_SDR_c_like"/>
    <property type="match status" value="1"/>
</dbReference>
<dbReference type="InterPro" id="IPR036291">
    <property type="entry name" value="NAD(P)-bd_dom_sf"/>
</dbReference>
<organism evidence="2 3">
    <name type="scientific">Symbiodinium pilosum</name>
    <name type="common">Dinoflagellate</name>
    <dbReference type="NCBI Taxonomy" id="2952"/>
    <lineage>
        <taxon>Eukaryota</taxon>
        <taxon>Sar</taxon>
        <taxon>Alveolata</taxon>
        <taxon>Dinophyceae</taxon>
        <taxon>Suessiales</taxon>
        <taxon>Symbiodiniaceae</taxon>
        <taxon>Symbiodinium</taxon>
    </lineage>
</organism>
<keyword evidence="1" id="KW-0560">Oxidoreductase</keyword>
<dbReference type="Pfam" id="PF00106">
    <property type="entry name" value="adh_short"/>
    <property type="match status" value="1"/>
</dbReference>
<dbReference type="PANTHER" id="PTHR43157:SF31">
    <property type="entry name" value="PHOSPHATIDYLINOSITOL-GLYCAN BIOSYNTHESIS CLASS F PROTEIN"/>
    <property type="match status" value="1"/>
</dbReference>
<feature type="non-terminal residue" evidence="2">
    <location>
        <position position="393"/>
    </location>
</feature>
<comment type="caution">
    <text evidence="2">The sequence shown here is derived from an EMBL/GenBank/DDBJ whole genome shotgun (WGS) entry which is preliminary data.</text>
</comment>
<dbReference type="GO" id="GO:0016491">
    <property type="term" value="F:oxidoreductase activity"/>
    <property type="evidence" value="ECO:0007669"/>
    <property type="project" value="UniProtKB-KW"/>
</dbReference>
<evidence type="ECO:0000313" key="3">
    <source>
        <dbReference type="Proteomes" id="UP000649617"/>
    </source>
</evidence>
<dbReference type="PRINTS" id="PR00081">
    <property type="entry name" value="GDHRDH"/>
</dbReference>
<proteinExistence type="predicted"/>
<dbReference type="SUPFAM" id="SSF51735">
    <property type="entry name" value="NAD(P)-binding Rossmann-fold domains"/>
    <property type="match status" value="1"/>
</dbReference>
<protein>
    <submittedName>
        <fullName evidence="2">Wwox protein</fullName>
    </submittedName>
</protein>
<gene>
    <name evidence="2" type="primary">Wwox</name>
    <name evidence="2" type="ORF">SPIL2461_LOCUS1421</name>
</gene>
<dbReference type="PANTHER" id="PTHR43157">
    <property type="entry name" value="PHOSPHATIDYLINOSITOL-GLYCAN BIOSYNTHESIS CLASS F PROTEIN-RELATED"/>
    <property type="match status" value="1"/>
</dbReference>
<accession>A0A812IYC9</accession>
<dbReference type="InterPro" id="IPR002347">
    <property type="entry name" value="SDR_fam"/>
</dbReference>
<dbReference type="AlphaFoldDB" id="A0A812IYC9"/>
<dbReference type="Proteomes" id="UP000649617">
    <property type="component" value="Unassembled WGS sequence"/>
</dbReference>
<evidence type="ECO:0000313" key="2">
    <source>
        <dbReference type="EMBL" id="CAE7189717.1"/>
    </source>
</evidence>
<sequence length="393" mass="42068">IKAVAMAKVALWTPFLRSRSRRVAAAAAAAAFAAISASSPLPSQGAFLGIFGGRKDVSEKQIPSAEVIGSALRSSAGPNKRSTAWEVLDITKLPKQTALVTGANSGIGYYTALALAYGGAQVLLACRDSSRGNAAKKSMEEALQKAGKPASNIEVVELDLSSLRSIRTFTQNFLKEGRPLHLLCLNAGIMALPKYTTSKDGFEMQFATNHLGHFALTSALMKRMVESAPARVVTLASEAHRAPNEAYDLDDWPPSAAQYGDWRAYQQSKLANILFARELSKRLAVLPGGNLVSSNAVHPGVISTPLGRQQMLKGRMLLGLFQDRSEAEGAATSVYCLTAPLVEAVTGEYFRDCAATKPSKYASDDEAACRLWELSEQLLIKEGFVAEDAGKEE</sequence>
<keyword evidence="3" id="KW-1185">Reference proteome</keyword>
<evidence type="ECO:0000256" key="1">
    <source>
        <dbReference type="ARBA" id="ARBA00023002"/>
    </source>
</evidence>